<dbReference type="CDD" id="cd17320">
    <property type="entry name" value="MFS_MdfA_MDR_like"/>
    <property type="match status" value="1"/>
</dbReference>
<organism evidence="10 11">
    <name type="scientific">Methylophaga frappieri (strain ATCC BAA-2434 / DSM 25690 / JAM7)</name>
    <dbReference type="NCBI Taxonomy" id="754477"/>
    <lineage>
        <taxon>Bacteria</taxon>
        <taxon>Pseudomonadati</taxon>
        <taxon>Pseudomonadota</taxon>
        <taxon>Gammaproteobacteria</taxon>
        <taxon>Thiotrichales</taxon>
        <taxon>Piscirickettsiaceae</taxon>
        <taxon>Methylophaga</taxon>
    </lineage>
</organism>
<dbReference type="InterPro" id="IPR036259">
    <property type="entry name" value="MFS_trans_sf"/>
</dbReference>
<dbReference type="Proteomes" id="UP000009145">
    <property type="component" value="Chromosome"/>
</dbReference>
<dbReference type="AlphaFoldDB" id="I1YFP7"/>
<evidence type="ECO:0000256" key="3">
    <source>
        <dbReference type="ARBA" id="ARBA00022448"/>
    </source>
</evidence>
<keyword evidence="6 8" id="KW-1133">Transmembrane helix</keyword>
<comment type="subcellular location">
    <subcellularLocation>
        <location evidence="8">Cell inner membrane</location>
        <topology evidence="8">Multi-pass membrane protein</topology>
    </subcellularLocation>
    <subcellularLocation>
        <location evidence="1">Cell membrane</location>
        <topology evidence="1">Multi-pass membrane protein</topology>
    </subcellularLocation>
</comment>
<comment type="caution">
    <text evidence="8">Lacks conserved residue(s) required for the propagation of feature annotation.</text>
</comment>
<feature type="transmembrane region" description="Helical" evidence="8">
    <location>
        <begin position="269"/>
        <end position="290"/>
    </location>
</feature>
<evidence type="ECO:0000256" key="6">
    <source>
        <dbReference type="ARBA" id="ARBA00022989"/>
    </source>
</evidence>
<dbReference type="GO" id="GO:0005886">
    <property type="term" value="C:plasma membrane"/>
    <property type="evidence" value="ECO:0007669"/>
    <property type="project" value="UniProtKB-SubCell"/>
</dbReference>
<feature type="transmembrane region" description="Helical" evidence="8">
    <location>
        <begin position="296"/>
        <end position="318"/>
    </location>
</feature>
<dbReference type="InterPro" id="IPR011701">
    <property type="entry name" value="MFS"/>
</dbReference>
<keyword evidence="5 8" id="KW-0812">Transmembrane</keyword>
<evidence type="ECO:0000256" key="1">
    <source>
        <dbReference type="ARBA" id="ARBA00004651"/>
    </source>
</evidence>
<dbReference type="RefSeq" id="WP_014703162.1">
    <property type="nucleotide sequence ID" value="NC_017856.1"/>
</dbReference>
<feature type="transmembrane region" description="Helical" evidence="8">
    <location>
        <begin position="203"/>
        <end position="226"/>
    </location>
</feature>
<comment type="similarity">
    <text evidence="2 8">Belongs to the major facilitator superfamily. Bcr/CmlA family.</text>
</comment>
<evidence type="ECO:0000313" key="11">
    <source>
        <dbReference type="Proteomes" id="UP000009145"/>
    </source>
</evidence>
<evidence type="ECO:0000256" key="8">
    <source>
        <dbReference type="RuleBase" id="RU365088"/>
    </source>
</evidence>
<feature type="transmembrane region" description="Helical" evidence="8">
    <location>
        <begin position="238"/>
        <end position="257"/>
    </location>
</feature>
<keyword evidence="3 8" id="KW-0813">Transport</keyword>
<feature type="transmembrane region" description="Helical" evidence="8">
    <location>
        <begin position="330"/>
        <end position="352"/>
    </location>
</feature>
<dbReference type="EMBL" id="CP003380">
    <property type="protein sequence ID" value="AFJ01740.1"/>
    <property type="molecule type" value="Genomic_DNA"/>
</dbReference>
<dbReference type="KEGG" id="mec:Q7C_567"/>
<keyword evidence="7 8" id="KW-0472">Membrane</keyword>
<keyword evidence="8" id="KW-0997">Cell inner membrane</keyword>
<keyword evidence="11" id="KW-1185">Reference proteome</keyword>
<feature type="transmembrane region" description="Helical" evidence="8">
    <location>
        <begin position="70"/>
        <end position="88"/>
    </location>
</feature>
<feature type="transmembrane region" description="Helical" evidence="8">
    <location>
        <begin position="156"/>
        <end position="175"/>
    </location>
</feature>
<dbReference type="PATRIC" id="fig|754477.3.peg.561"/>
<dbReference type="NCBIfam" id="TIGR00710">
    <property type="entry name" value="efflux_Bcr_CflA"/>
    <property type="match status" value="1"/>
</dbReference>
<dbReference type="GO" id="GO:1990961">
    <property type="term" value="P:xenobiotic detoxification by transmembrane export across the plasma membrane"/>
    <property type="evidence" value="ECO:0007669"/>
    <property type="project" value="InterPro"/>
</dbReference>
<dbReference type="STRING" id="754477.Q7C_567"/>
<dbReference type="eggNOG" id="COG2814">
    <property type="taxonomic scope" value="Bacteria"/>
</dbReference>
<keyword evidence="4" id="KW-1003">Cell membrane</keyword>
<dbReference type="InterPro" id="IPR004812">
    <property type="entry name" value="Efflux_drug-R_Bcr/CmlA"/>
</dbReference>
<dbReference type="PANTHER" id="PTHR23502">
    <property type="entry name" value="MAJOR FACILITATOR SUPERFAMILY"/>
    <property type="match status" value="1"/>
</dbReference>
<dbReference type="SUPFAM" id="SSF103473">
    <property type="entry name" value="MFS general substrate transporter"/>
    <property type="match status" value="1"/>
</dbReference>
<evidence type="ECO:0000256" key="4">
    <source>
        <dbReference type="ARBA" id="ARBA00022475"/>
    </source>
</evidence>
<dbReference type="PROSITE" id="PS50850">
    <property type="entry name" value="MFS"/>
    <property type="match status" value="1"/>
</dbReference>
<evidence type="ECO:0000313" key="10">
    <source>
        <dbReference type="EMBL" id="AFJ01740.1"/>
    </source>
</evidence>
<dbReference type="Pfam" id="PF07690">
    <property type="entry name" value="MFS_1"/>
    <property type="match status" value="1"/>
</dbReference>
<evidence type="ECO:0000256" key="7">
    <source>
        <dbReference type="ARBA" id="ARBA00023136"/>
    </source>
</evidence>
<protein>
    <recommendedName>
        <fullName evidence="8">Bcr/CflA family efflux transporter</fullName>
    </recommendedName>
</protein>
<evidence type="ECO:0000256" key="2">
    <source>
        <dbReference type="ARBA" id="ARBA00006236"/>
    </source>
</evidence>
<dbReference type="PROSITE" id="PS00216">
    <property type="entry name" value="SUGAR_TRANSPORT_1"/>
    <property type="match status" value="1"/>
</dbReference>
<dbReference type="GO" id="GO:0042910">
    <property type="term" value="F:xenobiotic transmembrane transporter activity"/>
    <property type="evidence" value="ECO:0007669"/>
    <property type="project" value="InterPro"/>
</dbReference>
<dbReference type="InterPro" id="IPR005829">
    <property type="entry name" value="Sugar_transporter_CS"/>
</dbReference>
<feature type="domain" description="Major facilitator superfamily (MFS) profile" evidence="9">
    <location>
        <begin position="4"/>
        <end position="385"/>
    </location>
</feature>
<proteinExistence type="inferred from homology"/>
<gene>
    <name evidence="10" type="ordered locus">Q7C_567</name>
</gene>
<dbReference type="InterPro" id="IPR020846">
    <property type="entry name" value="MFS_dom"/>
</dbReference>
<name>I1YFP7_METFJ</name>
<dbReference type="Gene3D" id="1.20.1720.10">
    <property type="entry name" value="Multidrug resistance protein D"/>
    <property type="match status" value="1"/>
</dbReference>
<accession>I1YFP7</accession>
<dbReference type="PANTHER" id="PTHR23502:SF132">
    <property type="entry name" value="POLYAMINE TRANSPORTER 2-RELATED"/>
    <property type="match status" value="1"/>
</dbReference>
<feature type="transmembrane region" description="Helical" evidence="8">
    <location>
        <begin position="358"/>
        <end position="376"/>
    </location>
</feature>
<sequence precursor="true">MQSIIILLAALTAMAPLAIDAYLPAMPTMASQLDRPIHDVEISLSVFLAGFALGQLLGGPLSDRLGRRRIIFTGISFFSLGSLGIILSDSMTSIWLWRVLQALGGGMAIVNSAAVIRDISSGRESARYLSQMAIIMMIAPLLAPMIGMVLLHLAGWRAIFLFLLIYGVVLGLLLFRFLPETRQQLTVGNALQRYLSVLRHRQAMGFLVAQCFAYGSLFTFITASPGVYMNFFGVSETLYPFLFGANVIIMIAANRLNMQLLNYFSPPQLLNRGQLLQLSIGSLLLAYVWWADTQLLFVVVLGIMLFIGFQGLIVANAIASTVEFFPESAATATALLGACGFLTGAASGWLVTTLSDGSALPMIFVMTLCALSGWFLKTLIQSTGKSLHNFSPD</sequence>
<feature type="transmembrane region" description="Helical" evidence="8">
    <location>
        <begin position="128"/>
        <end position="150"/>
    </location>
</feature>
<dbReference type="HOGENOM" id="CLU_001265_47_0_6"/>
<evidence type="ECO:0000259" key="9">
    <source>
        <dbReference type="PROSITE" id="PS50850"/>
    </source>
</evidence>
<reference evidence="10 11" key="1">
    <citation type="journal article" date="2012" name="J. Bacteriol.">
        <title>Complete genome sequences of Methylophaga sp. strain JAM1 and Methylophaga sp. strain JAM7.</title>
        <authorList>
            <person name="Villeneuve C."/>
            <person name="Martineau C."/>
            <person name="Mauffrey F."/>
            <person name="Villemur R."/>
        </authorList>
    </citation>
    <scope>NUCLEOTIDE SEQUENCE [LARGE SCALE GENOMIC DNA]</scope>
    <source>
        <strain evidence="10 11">JAM7</strain>
    </source>
</reference>
<evidence type="ECO:0000256" key="5">
    <source>
        <dbReference type="ARBA" id="ARBA00022692"/>
    </source>
</evidence>
<feature type="transmembrane region" description="Helical" evidence="8">
    <location>
        <begin position="94"/>
        <end position="116"/>
    </location>
</feature>